<proteinExistence type="predicted"/>
<dbReference type="InterPro" id="IPR050377">
    <property type="entry name" value="Radical_SAM_PqqE_MftC-like"/>
</dbReference>
<evidence type="ECO:0000256" key="2">
    <source>
        <dbReference type="ARBA" id="ARBA00022723"/>
    </source>
</evidence>
<evidence type="ECO:0000313" key="7">
    <source>
        <dbReference type="EMBL" id="GAH29849.1"/>
    </source>
</evidence>
<keyword evidence="3" id="KW-0408">Iron</keyword>
<accession>X1FKD9</accession>
<dbReference type="Pfam" id="PF13186">
    <property type="entry name" value="SPASM"/>
    <property type="match status" value="1"/>
</dbReference>
<dbReference type="AlphaFoldDB" id="X1FKD9"/>
<evidence type="ECO:0000256" key="3">
    <source>
        <dbReference type="ARBA" id="ARBA00023004"/>
    </source>
</evidence>
<evidence type="ECO:0000256" key="1">
    <source>
        <dbReference type="ARBA" id="ARBA00022691"/>
    </source>
</evidence>
<dbReference type="PANTHER" id="PTHR11228:SF34">
    <property type="entry name" value="TUNGSTEN-CONTAINING ALDEHYDE FERREDOXIN OXIDOREDUCTASE COFACTOR MODIFYING PROTEIN"/>
    <property type="match status" value="1"/>
</dbReference>
<dbReference type="PANTHER" id="PTHR11228">
    <property type="entry name" value="RADICAL SAM DOMAIN PROTEIN"/>
    <property type="match status" value="1"/>
</dbReference>
<dbReference type="Gene3D" id="3.20.20.70">
    <property type="entry name" value="Aldolase class I"/>
    <property type="match status" value="1"/>
</dbReference>
<dbReference type="GO" id="GO:0003824">
    <property type="term" value="F:catalytic activity"/>
    <property type="evidence" value="ECO:0007669"/>
    <property type="project" value="InterPro"/>
</dbReference>
<reference evidence="7" key="1">
    <citation type="journal article" date="2014" name="Front. Microbiol.">
        <title>High frequency of phylogenetically diverse reductive dehalogenase-homologous genes in deep subseafloor sedimentary metagenomes.</title>
        <authorList>
            <person name="Kawai M."/>
            <person name="Futagami T."/>
            <person name="Toyoda A."/>
            <person name="Takaki Y."/>
            <person name="Nishi S."/>
            <person name="Hori S."/>
            <person name="Arai W."/>
            <person name="Tsubouchi T."/>
            <person name="Morono Y."/>
            <person name="Uchiyama I."/>
            <person name="Ito T."/>
            <person name="Fujiyama A."/>
            <person name="Inagaki F."/>
            <person name="Takami H."/>
        </authorList>
    </citation>
    <scope>NUCLEOTIDE SEQUENCE</scope>
    <source>
        <strain evidence="7">Expedition CK06-06</strain>
    </source>
</reference>
<gene>
    <name evidence="7" type="ORF">S03H2_03214</name>
</gene>
<feature type="non-terminal residue" evidence="7">
    <location>
        <position position="1"/>
    </location>
</feature>
<dbReference type="Pfam" id="PF04055">
    <property type="entry name" value="Radical_SAM"/>
    <property type="match status" value="1"/>
</dbReference>
<protein>
    <submittedName>
        <fullName evidence="7">Uncharacterized protein</fullName>
    </submittedName>
</protein>
<evidence type="ECO:0000259" key="5">
    <source>
        <dbReference type="Pfam" id="PF04055"/>
    </source>
</evidence>
<evidence type="ECO:0000256" key="4">
    <source>
        <dbReference type="ARBA" id="ARBA00023014"/>
    </source>
</evidence>
<dbReference type="CDD" id="cd21123">
    <property type="entry name" value="SPASM_MftC-like"/>
    <property type="match status" value="1"/>
</dbReference>
<keyword evidence="2" id="KW-0479">Metal-binding</keyword>
<dbReference type="SUPFAM" id="SSF102114">
    <property type="entry name" value="Radical SAM enzymes"/>
    <property type="match status" value="1"/>
</dbReference>
<evidence type="ECO:0000259" key="6">
    <source>
        <dbReference type="Pfam" id="PF13186"/>
    </source>
</evidence>
<comment type="caution">
    <text evidence="7">The sequence shown here is derived from an EMBL/GenBank/DDBJ whole genome shotgun (WGS) entry which is preliminary data.</text>
</comment>
<dbReference type="EMBL" id="BARU01001164">
    <property type="protein sequence ID" value="GAH29849.1"/>
    <property type="molecule type" value="Genomic_DNA"/>
</dbReference>
<dbReference type="NCBIfam" id="TIGR04085">
    <property type="entry name" value="rSAM_more_4Fe4S"/>
    <property type="match status" value="1"/>
</dbReference>
<dbReference type="GO" id="GO:0051536">
    <property type="term" value="F:iron-sulfur cluster binding"/>
    <property type="evidence" value="ECO:0007669"/>
    <property type="project" value="UniProtKB-KW"/>
</dbReference>
<organism evidence="7">
    <name type="scientific">marine sediment metagenome</name>
    <dbReference type="NCBI Taxonomy" id="412755"/>
    <lineage>
        <taxon>unclassified sequences</taxon>
        <taxon>metagenomes</taxon>
        <taxon>ecological metagenomes</taxon>
    </lineage>
</organism>
<feature type="domain" description="Radical SAM core" evidence="5">
    <location>
        <begin position="2"/>
        <end position="76"/>
    </location>
</feature>
<dbReference type="InterPro" id="IPR007197">
    <property type="entry name" value="rSAM"/>
</dbReference>
<dbReference type="GO" id="GO:0046872">
    <property type="term" value="F:metal ion binding"/>
    <property type="evidence" value="ECO:0007669"/>
    <property type="project" value="UniProtKB-KW"/>
</dbReference>
<feature type="domain" description="4Fe4S-binding SPASM" evidence="6">
    <location>
        <begin position="169"/>
        <end position="226"/>
    </location>
</feature>
<dbReference type="InterPro" id="IPR013785">
    <property type="entry name" value="Aldolase_TIM"/>
</dbReference>
<keyword evidence="1" id="KW-0949">S-adenosyl-L-methionine</keyword>
<keyword evidence="4" id="KW-0411">Iron-sulfur</keyword>
<name>X1FKD9_9ZZZZ</name>
<dbReference type="InterPro" id="IPR023885">
    <property type="entry name" value="4Fe4S-binding_SPASM_dom"/>
</dbReference>
<dbReference type="InterPro" id="IPR058240">
    <property type="entry name" value="rSAM_sf"/>
</dbReference>
<sequence length="280" mass="30844">IDEAMARKMLDAGVKSVAISVDGADAQTHDSFRGISGAFKQTLKGIEACRAASLPFQFNMVIRKETLSQLEKMLHMAVDYGANAAEFFDLVAAGRAKQECKEQVLSPNERKQVMTWLAQSQVDCPIVIRVPACPMYPLLLQERHIQPKHFPVEMLQRVPYHGRGCAAGMPMGYVMVKSNGDVNPCMLLQVRLGNIREQSIMSIWESSPVLAQLRQRELLKGQCGSCSYRGTCSGCRGRAYEETGDMMAADPGCWLVVEMAGEKPWKHSYGFGAGEGVSYG</sequence>